<dbReference type="InterPro" id="IPR000073">
    <property type="entry name" value="AB_hydrolase_1"/>
</dbReference>
<dbReference type="Pfam" id="PF00561">
    <property type="entry name" value="Abhydrolase_1"/>
    <property type="match status" value="1"/>
</dbReference>
<dbReference type="Gene3D" id="3.40.50.1820">
    <property type="entry name" value="alpha/beta hydrolase"/>
    <property type="match status" value="1"/>
</dbReference>
<name>A0A4Q7UXT8_PSEST</name>
<accession>A0A4Q7UXT8</accession>
<dbReference type="GO" id="GO:0016787">
    <property type="term" value="F:hydrolase activity"/>
    <property type="evidence" value="ECO:0007669"/>
    <property type="project" value="UniProtKB-KW"/>
</dbReference>
<gene>
    <name evidence="2" type="ORF">EV383_2651</name>
</gene>
<comment type="caution">
    <text evidence="2">The sequence shown here is derived from an EMBL/GenBank/DDBJ whole genome shotgun (WGS) entry which is preliminary data.</text>
</comment>
<protein>
    <submittedName>
        <fullName evidence="2">2-hydroxymuconate semialdehyde hydrolase</fullName>
    </submittedName>
</protein>
<feature type="domain" description="AB hydrolase-1" evidence="1">
    <location>
        <begin position="31"/>
        <end position="262"/>
    </location>
</feature>
<sequence>MTATTTDLAEGLYADARGVRTHYHDAGTGHPVLFLHGSGPGVSGWANWRLNLPVLADRFRVLAPDVVGFGATERPADVRYSLRSWTDHVWDFADAMGLERFSVVGNSLGGRIALEMANDRPERVARMVLMGSPGVGMTITEGLRALRAYTPSPENMRDLLRTYFAVDPDLITDDLVRIRYEASAAPGVHEAYTAMFTDSRHDGGNLGITEEQVRATATPSLLVHGREDRVVPADVSWTMVNLLPDADLRVFARCGHWTQIERADEFNATVADFLGRGQ</sequence>
<dbReference type="SUPFAM" id="SSF53474">
    <property type="entry name" value="alpha/beta-Hydrolases"/>
    <property type="match status" value="1"/>
</dbReference>
<reference evidence="2 3" key="1">
    <citation type="submission" date="2019-02" db="EMBL/GenBank/DDBJ databases">
        <title>Sequencing the genomes of 1000 actinobacteria strains.</title>
        <authorList>
            <person name="Klenk H.-P."/>
        </authorList>
    </citation>
    <scope>NUCLEOTIDE SEQUENCE [LARGE SCALE GENOMIC DNA]</scope>
    <source>
        <strain evidence="2 3">DSM 45779</strain>
    </source>
</reference>
<evidence type="ECO:0000313" key="2">
    <source>
        <dbReference type="EMBL" id="RZT85771.1"/>
    </source>
</evidence>
<keyword evidence="2" id="KW-0378">Hydrolase</keyword>
<dbReference type="PANTHER" id="PTHR46438">
    <property type="entry name" value="ALPHA/BETA-HYDROLASES SUPERFAMILY PROTEIN"/>
    <property type="match status" value="1"/>
</dbReference>
<evidence type="ECO:0000313" key="3">
    <source>
        <dbReference type="Proteomes" id="UP000291591"/>
    </source>
</evidence>
<dbReference type="OrthoDB" id="9801162at2"/>
<dbReference type="Proteomes" id="UP000291591">
    <property type="component" value="Unassembled WGS sequence"/>
</dbReference>
<keyword evidence="3" id="KW-1185">Reference proteome</keyword>
<dbReference type="InterPro" id="IPR029058">
    <property type="entry name" value="AB_hydrolase_fold"/>
</dbReference>
<evidence type="ECO:0000259" key="1">
    <source>
        <dbReference type="Pfam" id="PF00561"/>
    </source>
</evidence>
<dbReference type="PANTHER" id="PTHR46438:SF11">
    <property type="entry name" value="LIPASE-RELATED"/>
    <property type="match status" value="1"/>
</dbReference>
<dbReference type="PRINTS" id="PR00111">
    <property type="entry name" value="ABHYDROLASE"/>
</dbReference>
<dbReference type="AlphaFoldDB" id="A0A4Q7UXT8"/>
<dbReference type="RefSeq" id="WP_130290183.1">
    <property type="nucleotide sequence ID" value="NZ_SHKL01000001.1"/>
</dbReference>
<dbReference type="EMBL" id="SHKL01000001">
    <property type="protein sequence ID" value="RZT85771.1"/>
    <property type="molecule type" value="Genomic_DNA"/>
</dbReference>
<proteinExistence type="predicted"/>
<organism evidence="2 3">
    <name type="scientific">Pseudonocardia sediminis</name>
    <dbReference type="NCBI Taxonomy" id="1397368"/>
    <lineage>
        <taxon>Bacteria</taxon>
        <taxon>Bacillati</taxon>
        <taxon>Actinomycetota</taxon>
        <taxon>Actinomycetes</taxon>
        <taxon>Pseudonocardiales</taxon>
        <taxon>Pseudonocardiaceae</taxon>
        <taxon>Pseudonocardia</taxon>
    </lineage>
</organism>